<dbReference type="EMBL" id="QKYT01000146">
    <property type="protein sequence ID" value="RIA91645.1"/>
    <property type="molecule type" value="Genomic_DNA"/>
</dbReference>
<sequence>MKVALLDVKFINTSKAFYSYIGTLKISSAKYWKYIQGCAKEKNIEFLYQKMEVGEESQKKYEGSDHKWEFGFSEDRSIIQNNYIGGATLRIEKILNSILGLGGKKILIENNDYHKIMILNKSYLLFVTYYPPWLMPSSTLMHFLMGNLYNLSNAKICVNEL</sequence>
<proteinExistence type="predicted"/>
<evidence type="ECO:0000313" key="2">
    <source>
        <dbReference type="Proteomes" id="UP000265703"/>
    </source>
</evidence>
<comment type="caution">
    <text evidence="1">The sequence shown here is derived from an EMBL/GenBank/DDBJ whole genome shotgun (WGS) entry which is preliminary data.</text>
</comment>
<protein>
    <submittedName>
        <fullName evidence="1">Uncharacterized protein</fullName>
    </submittedName>
</protein>
<evidence type="ECO:0000313" key="1">
    <source>
        <dbReference type="EMBL" id="RIA91645.1"/>
    </source>
</evidence>
<dbReference type="OrthoDB" id="2323426at2759"/>
<gene>
    <name evidence="1" type="ORF">C1645_736946</name>
</gene>
<dbReference type="Proteomes" id="UP000265703">
    <property type="component" value="Unassembled WGS sequence"/>
</dbReference>
<name>A0A397T5P9_9GLOM</name>
<dbReference type="AlphaFoldDB" id="A0A397T5P9"/>
<accession>A0A397T5P9</accession>
<keyword evidence="2" id="KW-1185">Reference proteome</keyword>
<organism evidence="1 2">
    <name type="scientific">Glomus cerebriforme</name>
    <dbReference type="NCBI Taxonomy" id="658196"/>
    <lineage>
        <taxon>Eukaryota</taxon>
        <taxon>Fungi</taxon>
        <taxon>Fungi incertae sedis</taxon>
        <taxon>Mucoromycota</taxon>
        <taxon>Glomeromycotina</taxon>
        <taxon>Glomeromycetes</taxon>
        <taxon>Glomerales</taxon>
        <taxon>Glomeraceae</taxon>
        <taxon>Glomus</taxon>
    </lineage>
</organism>
<reference evidence="1 2" key="1">
    <citation type="submission" date="2018-06" db="EMBL/GenBank/DDBJ databases">
        <title>Comparative genomics reveals the genomic features of Rhizophagus irregularis, R. cerebriforme, R. diaphanum and Gigaspora rosea, and their symbiotic lifestyle signature.</title>
        <authorList>
            <person name="Morin E."/>
            <person name="San Clemente H."/>
            <person name="Chen E.C.H."/>
            <person name="De La Providencia I."/>
            <person name="Hainaut M."/>
            <person name="Kuo A."/>
            <person name="Kohler A."/>
            <person name="Murat C."/>
            <person name="Tang N."/>
            <person name="Roy S."/>
            <person name="Loubradou J."/>
            <person name="Henrissat B."/>
            <person name="Grigoriev I.V."/>
            <person name="Corradi N."/>
            <person name="Roux C."/>
            <person name="Martin F.M."/>
        </authorList>
    </citation>
    <scope>NUCLEOTIDE SEQUENCE [LARGE SCALE GENOMIC DNA]</scope>
    <source>
        <strain evidence="1 2">DAOM 227022</strain>
    </source>
</reference>